<accession>A0A255XMC6</accession>
<dbReference type="AlphaFoldDB" id="A0A255XMC6"/>
<dbReference type="GO" id="GO:0005886">
    <property type="term" value="C:plasma membrane"/>
    <property type="evidence" value="ECO:0007669"/>
    <property type="project" value="UniProtKB-SubCell"/>
</dbReference>
<feature type="transmembrane region" description="Helical" evidence="6">
    <location>
        <begin position="120"/>
        <end position="137"/>
    </location>
</feature>
<dbReference type="Pfam" id="PF01810">
    <property type="entry name" value="LysE"/>
    <property type="match status" value="1"/>
</dbReference>
<dbReference type="EMBL" id="NOXS01000033">
    <property type="protein sequence ID" value="OYQ18106.1"/>
    <property type="molecule type" value="Genomic_DNA"/>
</dbReference>
<dbReference type="PANTHER" id="PTHR30086">
    <property type="entry name" value="ARGININE EXPORTER PROTEIN ARGO"/>
    <property type="match status" value="1"/>
</dbReference>
<proteinExistence type="predicted"/>
<feature type="transmembrane region" description="Helical" evidence="6">
    <location>
        <begin position="6"/>
        <end position="28"/>
    </location>
</feature>
<evidence type="ECO:0000256" key="3">
    <source>
        <dbReference type="ARBA" id="ARBA00022692"/>
    </source>
</evidence>
<comment type="caution">
    <text evidence="7">The sequence shown here is derived from an EMBL/GenBank/DDBJ whole genome shotgun (WGS) entry which is preliminary data.</text>
</comment>
<keyword evidence="2" id="KW-1003">Cell membrane</keyword>
<comment type="subcellular location">
    <subcellularLocation>
        <location evidence="1">Cell membrane</location>
        <topology evidence="1">Multi-pass membrane protein</topology>
    </subcellularLocation>
</comment>
<keyword evidence="5 6" id="KW-0472">Membrane</keyword>
<evidence type="ECO:0000313" key="8">
    <source>
        <dbReference type="Proteomes" id="UP000216361"/>
    </source>
</evidence>
<dbReference type="PANTHER" id="PTHR30086:SF20">
    <property type="entry name" value="ARGININE EXPORTER PROTEIN ARGO-RELATED"/>
    <property type="match status" value="1"/>
</dbReference>
<keyword evidence="4 6" id="KW-1133">Transmembrane helix</keyword>
<keyword evidence="3 6" id="KW-0812">Transmembrane</keyword>
<dbReference type="GO" id="GO:0015171">
    <property type="term" value="F:amino acid transmembrane transporter activity"/>
    <property type="evidence" value="ECO:0007669"/>
    <property type="project" value="TreeGrafter"/>
</dbReference>
<name>A0A255XMC6_9PROT</name>
<keyword evidence="8" id="KW-1185">Reference proteome</keyword>
<feature type="transmembrane region" description="Helical" evidence="6">
    <location>
        <begin position="149"/>
        <end position="177"/>
    </location>
</feature>
<evidence type="ECO:0000256" key="4">
    <source>
        <dbReference type="ARBA" id="ARBA00022989"/>
    </source>
</evidence>
<reference evidence="7 8" key="1">
    <citation type="submission" date="2017-07" db="EMBL/GenBank/DDBJ databases">
        <title>Elstera cyanobacteriorum sp. nov., a novel bacterium isolated from cyanobacterial aggregates in a eutrophic lake.</title>
        <authorList>
            <person name="Cai H."/>
        </authorList>
    </citation>
    <scope>NUCLEOTIDE SEQUENCE [LARGE SCALE GENOMIC DNA]</scope>
    <source>
        <strain evidence="7 8">TH019</strain>
    </source>
</reference>
<evidence type="ECO:0000256" key="5">
    <source>
        <dbReference type="ARBA" id="ARBA00023136"/>
    </source>
</evidence>
<evidence type="ECO:0000313" key="7">
    <source>
        <dbReference type="EMBL" id="OYQ18106.1"/>
    </source>
</evidence>
<feature type="transmembrane region" description="Helical" evidence="6">
    <location>
        <begin position="67"/>
        <end position="88"/>
    </location>
</feature>
<dbReference type="RefSeq" id="WP_094409667.1">
    <property type="nucleotide sequence ID" value="NZ_BMJZ01000002.1"/>
</dbReference>
<dbReference type="PIRSF" id="PIRSF006324">
    <property type="entry name" value="LeuE"/>
    <property type="match status" value="1"/>
</dbReference>
<evidence type="ECO:0000256" key="2">
    <source>
        <dbReference type="ARBA" id="ARBA00022475"/>
    </source>
</evidence>
<feature type="transmembrane region" description="Helical" evidence="6">
    <location>
        <begin position="40"/>
        <end position="61"/>
    </location>
</feature>
<gene>
    <name evidence="7" type="ORF">CHR90_14195</name>
</gene>
<sequence>MGIHDLWLFILAGALLNVTPGPDMALVIARSTQHGPRAGIAAALGIGVGTFFHIAAAAVGISALILASAWAFTAVKWIGALYLIYLGIQTLRATFGQAQAAAPLVAAAPASLAQIFRQGVLTNALNPKVAIFFLAFLPQFVDADAPSTAMAFLTLGLIFDVVGTLWNVAVALAAGWLAATAPSQRLKLWLERGIGALFVGVGVKLALSGRD</sequence>
<evidence type="ECO:0000256" key="1">
    <source>
        <dbReference type="ARBA" id="ARBA00004651"/>
    </source>
</evidence>
<evidence type="ECO:0000256" key="6">
    <source>
        <dbReference type="SAM" id="Phobius"/>
    </source>
</evidence>
<dbReference type="Proteomes" id="UP000216361">
    <property type="component" value="Unassembled WGS sequence"/>
</dbReference>
<organism evidence="7 8">
    <name type="scientific">Elstera cyanobacteriorum</name>
    <dbReference type="NCBI Taxonomy" id="2022747"/>
    <lineage>
        <taxon>Bacteria</taxon>
        <taxon>Pseudomonadati</taxon>
        <taxon>Pseudomonadota</taxon>
        <taxon>Alphaproteobacteria</taxon>
        <taxon>Rhodospirillales</taxon>
        <taxon>Rhodospirillaceae</taxon>
        <taxon>Elstera</taxon>
    </lineage>
</organism>
<dbReference type="OrthoDB" id="9807053at2"/>
<dbReference type="InterPro" id="IPR001123">
    <property type="entry name" value="LeuE-type"/>
</dbReference>
<protein>
    <submittedName>
        <fullName evidence="7">Lysine transporter LysE</fullName>
    </submittedName>
</protein>